<name>A0ABQ9YER5_9EUKA</name>
<evidence type="ECO:0000259" key="7">
    <source>
        <dbReference type="PROSITE" id="PS50237"/>
    </source>
</evidence>
<dbReference type="InterPro" id="IPR035983">
    <property type="entry name" value="Hect_E3_ubiquitin_ligase"/>
</dbReference>
<gene>
    <name evidence="8" type="ORF">BLNAU_2928</name>
</gene>
<reference evidence="8 9" key="1">
    <citation type="journal article" date="2022" name="bioRxiv">
        <title>Genomics of Preaxostyla Flagellates Illuminates Evolutionary Transitions and the Path Towards Mitochondrial Loss.</title>
        <authorList>
            <person name="Novak L.V.F."/>
            <person name="Treitli S.C."/>
            <person name="Pyrih J."/>
            <person name="Halakuc P."/>
            <person name="Pipaliya S.V."/>
            <person name="Vacek V."/>
            <person name="Brzon O."/>
            <person name="Soukal P."/>
            <person name="Eme L."/>
            <person name="Dacks J.B."/>
            <person name="Karnkowska A."/>
            <person name="Elias M."/>
            <person name="Hampl V."/>
        </authorList>
    </citation>
    <scope>NUCLEOTIDE SEQUENCE [LARGE SCALE GENOMIC DNA]</scope>
    <source>
        <strain evidence="8">NAU3</strain>
        <tissue evidence="8">Gut</tissue>
    </source>
</reference>
<dbReference type="EC" id="2.3.2.26" evidence="2"/>
<evidence type="ECO:0000313" key="8">
    <source>
        <dbReference type="EMBL" id="KAK2962268.1"/>
    </source>
</evidence>
<proteinExistence type="predicted"/>
<dbReference type="PANTHER" id="PTHR45700:SF8">
    <property type="entry name" value="HECT-TYPE E3 UBIQUITIN TRANSFERASE"/>
    <property type="match status" value="1"/>
</dbReference>
<dbReference type="Gene3D" id="3.30.2410.10">
    <property type="entry name" value="Hect, E3 ligase catalytic domain"/>
    <property type="match status" value="1"/>
</dbReference>
<evidence type="ECO:0000256" key="5">
    <source>
        <dbReference type="PROSITE-ProRule" id="PRU00104"/>
    </source>
</evidence>
<organism evidence="8 9">
    <name type="scientific">Blattamonas nauphoetae</name>
    <dbReference type="NCBI Taxonomy" id="2049346"/>
    <lineage>
        <taxon>Eukaryota</taxon>
        <taxon>Metamonada</taxon>
        <taxon>Preaxostyla</taxon>
        <taxon>Oxymonadida</taxon>
        <taxon>Blattamonas</taxon>
    </lineage>
</organism>
<keyword evidence="9" id="KW-1185">Reference proteome</keyword>
<dbReference type="Pfam" id="PF00632">
    <property type="entry name" value="HECT"/>
    <property type="match status" value="1"/>
</dbReference>
<dbReference type="GO" id="GO:0061630">
    <property type="term" value="F:ubiquitin protein ligase activity"/>
    <property type="evidence" value="ECO:0007669"/>
    <property type="project" value="UniProtKB-EC"/>
</dbReference>
<dbReference type="InterPro" id="IPR044611">
    <property type="entry name" value="E3A/B/C-like"/>
</dbReference>
<dbReference type="EMBL" id="JARBJD010000012">
    <property type="protein sequence ID" value="KAK2962268.1"/>
    <property type="molecule type" value="Genomic_DNA"/>
</dbReference>
<keyword evidence="3 8" id="KW-0808">Transferase</keyword>
<evidence type="ECO:0000256" key="2">
    <source>
        <dbReference type="ARBA" id="ARBA00012485"/>
    </source>
</evidence>
<keyword evidence="8" id="KW-0436">Ligase</keyword>
<dbReference type="SUPFAM" id="SSF56204">
    <property type="entry name" value="Hect, E3 ligase catalytic domain"/>
    <property type="match status" value="1"/>
</dbReference>
<dbReference type="InterPro" id="IPR000569">
    <property type="entry name" value="HECT_dom"/>
</dbReference>
<dbReference type="Proteomes" id="UP001281761">
    <property type="component" value="Unassembled WGS sequence"/>
</dbReference>
<dbReference type="CDD" id="cd00078">
    <property type="entry name" value="HECTc"/>
    <property type="match status" value="1"/>
</dbReference>
<keyword evidence="8" id="KW-0012">Acyltransferase</keyword>
<feature type="domain" description="HECT" evidence="7">
    <location>
        <begin position="454"/>
        <end position="794"/>
    </location>
</feature>
<dbReference type="SMART" id="SM00119">
    <property type="entry name" value="HECTc"/>
    <property type="match status" value="1"/>
</dbReference>
<dbReference type="Gene3D" id="3.30.2160.10">
    <property type="entry name" value="Hect, E3 ligase catalytic domain"/>
    <property type="match status" value="1"/>
</dbReference>
<comment type="caution">
    <text evidence="8">The sequence shown here is derived from an EMBL/GenBank/DDBJ whole genome shotgun (WGS) entry which is preliminary data.</text>
</comment>
<dbReference type="PROSITE" id="PS50237">
    <property type="entry name" value="HECT"/>
    <property type="match status" value="1"/>
</dbReference>
<feature type="region of interest" description="Disordered" evidence="6">
    <location>
        <begin position="139"/>
        <end position="159"/>
    </location>
</feature>
<protein>
    <recommendedName>
        <fullName evidence="2">HECT-type E3 ubiquitin transferase</fullName>
        <ecNumber evidence="2">2.3.2.26</ecNumber>
    </recommendedName>
</protein>
<sequence>MDQPTRRSIRAQRLRRQLTTGCNRRPCPNPLCTSHDPSQILSEEVIQSMIKSHLDEDCFCPLINLLPKSIDADVFFEFQEYCEEENDFSVHVEIITRSLSDLSTALELFTTVDALNLAPISTLDTLDDILVLPHRSISNSPHSSHTHFPTRSSIESPTPSRFPLPTQRVNLEVAVRLYKVLFEHKSDALLAALCEKTDFLISEVTPIASLLNSNSDILAVLLVMLLNPLFDDYSYKDSLVALCRIFTKLDKSAVNAVQNWLSLIAFPILQKMLGPLQSFVSISVLMNDLGSLDVNDRGQPIPQSPERIAAFAEVESVLFVMRMLFNAMNQTRRAFFPFSTSLESPSSFSGPKSVPPTTFFYSIFYNDAVNELSMKRQYLRMKQNKFSFISHPYLLLPQSKTAVLRLETHQQQNSQMSQHLFESIFFGRGSLSCILKVRRENIVEDTLNQIDRREPSDLRKPLKIVFVGEEAIDEGGVRKEFFLLLTRELFNLKYGVVKPVGSADVTADGSSMSNSTNSQYYWFNPDFVDISGESKLIGMLLGIAIYNGILLDLHFPTACYKKLLNQPVTLDDVIEMEPQVGQSLKALLDMDAEDIEDCSLTFSMDHTSFGENVTMDFIPNGRNIPVSIENRVQYIACYVDALLNKSIEKVFSSFSHGFSLIMGDLLQMFQSIELEEAVCGTRELDFDELEKVTMYDGGFSKDHPAIRMFWSIAKEFKEEEKRHLLHFVTSCDRAPVGGLSNCRFVIVRNGGDSEQLPTSHTCFNALMLPEYSSREKMKLKLLTAINNAEGFGMK</sequence>
<feature type="active site" description="Glycyl thioester intermediate" evidence="5">
    <location>
        <position position="762"/>
    </location>
</feature>
<evidence type="ECO:0000256" key="3">
    <source>
        <dbReference type="ARBA" id="ARBA00022679"/>
    </source>
</evidence>
<dbReference type="PANTHER" id="PTHR45700">
    <property type="entry name" value="UBIQUITIN-PROTEIN LIGASE E3C"/>
    <property type="match status" value="1"/>
</dbReference>
<comment type="catalytic activity">
    <reaction evidence="1">
        <text>S-ubiquitinyl-[E2 ubiquitin-conjugating enzyme]-L-cysteine + [acceptor protein]-L-lysine = [E2 ubiquitin-conjugating enzyme]-L-cysteine + N(6)-ubiquitinyl-[acceptor protein]-L-lysine.</text>
        <dbReference type="EC" id="2.3.2.26"/>
    </reaction>
</comment>
<evidence type="ECO:0000256" key="6">
    <source>
        <dbReference type="SAM" id="MobiDB-lite"/>
    </source>
</evidence>
<evidence type="ECO:0000313" key="9">
    <source>
        <dbReference type="Proteomes" id="UP001281761"/>
    </source>
</evidence>
<dbReference type="Gene3D" id="3.90.1750.10">
    <property type="entry name" value="Hect, E3 ligase catalytic domains"/>
    <property type="match status" value="1"/>
</dbReference>
<dbReference type="GO" id="GO:0016874">
    <property type="term" value="F:ligase activity"/>
    <property type="evidence" value="ECO:0007669"/>
    <property type="project" value="UniProtKB-KW"/>
</dbReference>
<keyword evidence="4 5" id="KW-0833">Ubl conjugation pathway</keyword>
<accession>A0ABQ9YER5</accession>
<evidence type="ECO:0000256" key="1">
    <source>
        <dbReference type="ARBA" id="ARBA00000885"/>
    </source>
</evidence>
<evidence type="ECO:0000256" key="4">
    <source>
        <dbReference type="ARBA" id="ARBA00022786"/>
    </source>
</evidence>